<dbReference type="Gene3D" id="1.10.890.10">
    <property type="entry name" value="HNS-dependent expression A"/>
    <property type="match status" value="1"/>
</dbReference>
<comment type="caution">
    <text evidence="5">The sequence shown here is derived from an EMBL/GenBank/DDBJ whole genome shotgun (WGS) entry which is preliminary data.</text>
</comment>
<comment type="subcellular location">
    <subcellularLocation>
        <location evidence="4">Periplasm</location>
    </subcellularLocation>
</comment>
<comment type="function">
    <text evidence="4">Required for optimal acid stress protection, which is important for survival of enteric bacteria in the acidic environment of the host stomach. Exhibits a chaperone-like activity at acidic pH by preventing the aggregation of many different periplasmic proteins.</text>
</comment>
<feature type="signal peptide" evidence="4">
    <location>
        <begin position="1"/>
        <end position="25"/>
    </location>
</feature>
<protein>
    <recommendedName>
        <fullName evidence="4">Acid stress chaperone HdeB</fullName>
    </recommendedName>
</protein>
<keyword evidence="2 4" id="KW-0574">Periplasm</keyword>
<proteinExistence type="inferred from homology"/>
<evidence type="ECO:0000313" key="5">
    <source>
        <dbReference type="EMBL" id="OAT15161.1"/>
    </source>
</evidence>
<dbReference type="Pfam" id="PF06411">
    <property type="entry name" value="HdeA"/>
    <property type="match status" value="1"/>
</dbReference>
<dbReference type="EMBL" id="LXEO01000064">
    <property type="protein sequence ID" value="OAT15161.1"/>
    <property type="molecule type" value="Genomic_DNA"/>
</dbReference>
<evidence type="ECO:0000256" key="3">
    <source>
        <dbReference type="ARBA" id="ARBA00023186"/>
    </source>
</evidence>
<dbReference type="InterPro" id="IPR010486">
    <property type="entry name" value="HNS-dep_expression_A/B"/>
</dbReference>
<dbReference type="NCBIfam" id="NF008599">
    <property type="entry name" value="PRK11566.1"/>
    <property type="match status" value="1"/>
</dbReference>
<dbReference type="GO" id="GO:0042597">
    <property type="term" value="C:periplasmic space"/>
    <property type="evidence" value="ECO:0007669"/>
    <property type="project" value="UniProtKB-SubCell"/>
</dbReference>
<keyword evidence="6" id="KW-1185">Reference proteome</keyword>
<dbReference type="HAMAP" id="MF_00947">
    <property type="entry name" value="HdeB"/>
    <property type="match status" value="1"/>
</dbReference>
<evidence type="ECO:0000256" key="4">
    <source>
        <dbReference type="HAMAP-Rule" id="MF_00947"/>
    </source>
</evidence>
<dbReference type="GO" id="GO:0051082">
    <property type="term" value="F:unfolded protein binding"/>
    <property type="evidence" value="ECO:0007669"/>
    <property type="project" value="InterPro"/>
</dbReference>
<comment type="similarity">
    <text evidence="4">Belongs to the HdeB family.</text>
</comment>
<evidence type="ECO:0000313" key="6">
    <source>
        <dbReference type="Proteomes" id="UP000078286"/>
    </source>
</evidence>
<organism evidence="5 6">
    <name type="scientific">Buttiauxella noackiae ATCC 51607</name>
    <dbReference type="NCBI Taxonomy" id="1354255"/>
    <lineage>
        <taxon>Bacteria</taxon>
        <taxon>Pseudomonadati</taxon>
        <taxon>Pseudomonadota</taxon>
        <taxon>Gammaproteobacteria</taxon>
        <taxon>Enterobacterales</taxon>
        <taxon>Enterobacteriaceae</taxon>
        <taxon>Buttiauxella</taxon>
    </lineage>
</organism>
<name>A0A1B7HHP3_9ENTR</name>
<gene>
    <name evidence="4" type="primary">hdeB</name>
    <name evidence="5" type="ORF">M979_3874</name>
</gene>
<dbReference type="PATRIC" id="fig|1354255.3.peg.3992"/>
<evidence type="ECO:0000256" key="1">
    <source>
        <dbReference type="ARBA" id="ARBA00022729"/>
    </source>
</evidence>
<sequence length="101" mass="11229" precursor="true">MNIKASISIIIAAAALSTTFNSAFAAQQETTPQNMTCQEFMDMNPKSMTPIAFWVVNRNTDFKGGDYVHWHEVETVAVPKIFKQCQKTPHAKLGEITPALK</sequence>
<dbReference type="AlphaFoldDB" id="A0A1B7HHP3"/>
<feature type="chain" id="PRO_5009004053" description="Acid stress chaperone HdeB" evidence="4">
    <location>
        <begin position="26"/>
        <end position="101"/>
    </location>
</feature>
<dbReference type="RefSeq" id="WP_034461081.1">
    <property type="nucleotide sequence ID" value="NZ_LXEO01000064.1"/>
</dbReference>
<keyword evidence="3 4" id="KW-0143">Chaperone</keyword>
<dbReference type="GO" id="GO:1990451">
    <property type="term" value="P:cellular stress response to acidic pH"/>
    <property type="evidence" value="ECO:0007669"/>
    <property type="project" value="UniProtKB-UniRule"/>
</dbReference>
<evidence type="ECO:0000256" key="2">
    <source>
        <dbReference type="ARBA" id="ARBA00022764"/>
    </source>
</evidence>
<accession>A0A1B7HHP3</accession>
<dbReference type="InterPro" id="IPR038303">
    <property type="entry name" value="HdeA/HdeB_sf"/>
</dbReference>
<dbReference type="InterPro" id="IPR028623">
    <property type="entry name" value="HdeB"/>
</dbReference>
<keyword evidence="1 4" id="KW-0732">Signal</keyword>
<dbReference type="Proteomes" id="UP000078286">
    <property type="component" value="Unassembled WGS sequence"/>
</dbReference>
<reference evidence="5 6" key="1">
    <citation type="submission" date="2016-04" db="EMBL/GenBank/DDBJ databases">
        <title>ATOL: Assembling a taxonomically balanced genome-scale reconstruction of the evolutionary history of the Enterobacteriaceae.</title>
        <authorList>
            <person name="Plunkett G.III."/>
            <person name="Neeno-Eckwall E.C."/>
            <person name="Glasner J.D."/>
            <person name="Perna N.T."/>
        </authorList>
    </citation>
    <scope>NUCLEOTIDE SEQUENCE [LARGE SCALE GENOMIC DNA]</scope>
    <source>
        <strain evidence="5 6">ATCC 51607</strain>
    </source>
</reference>